<gene>
    <name evidence="1" type="ORF">QAD02_017974</name>
</gene>
<proteinExistence type="predicted"/>
<dbReference type="EMBL" id="CM056741">
    <property type="protein sequence ID" value="KAJ8682182.1"/>
    <property type="molecule type" value="Genomic_DNA"/>
</dbReference>
<organism evidence="1 2">
    <name type="scientific">Eretmocerus hayati</name>
    <dbReference type="NCBI Taxonomy" id="131215"/>
    <lineage>
        <taxon>Eukaryota</taxon>
        <taxon>Metazoa</taxon>
        <taxon>Ecdysozoa</taxon>
        <taxon>Arthropoda</taxon>
        <taxon>Hexapoda</taxon>
        <taxon>Insecta</taxon>
        <taxon>Pterygota</taxon>
        <taxon>Neoptera</taxon>
        <taxon>Endopterygota</taxon>
        <taxon>Hymenoptera</taxon>
        <taxon>Apocrita</taxon>
        <taxon>Proctotrupomorpha</taxon>
        <taxon>Chalcidoidea</taxon>
        <taxon>Aphelinidae</taxon>
        <taxon>Aphelininae</taxon>
        <taxon>Eretmocerus</taxon>
    </lineage>
</organism>
<keyword evidence="2" id="KW-1185">Reference proteome</keyword>
<reference evidence="1" key="1">
    <citation type="submission" date="2023-04" db="EMBL/GenBank/DDBJ databases">
        <title>A chromosome-level genome assembly of the parasitoid wasp Eretmocerus hayati.</title>
        <authorList>
            <person name="Zhong Y."/>
            <person name="Liu S."/>
            <person name="Liu Y."/>
        </authorList>
    </citation>
    <scope>NUCLEOTIDE SEQUENCE</scope>
    <source>
        <strain evidence="1">ZJU_SS_LIU_2023</strain>
    </source>
</reference>
<evidence type="ECO:0000313" key="1">
    <source>
        <dbReference type="EMBL" id="KAJ8682182.1"/>
    </source>
</evidence>
<name>A0ACC2PIE9_9HYME</name>
<evidence type="ECO:0000313" key="2">
    <source>
        <dbReference type="Proteomes" id="UP001239111"/>
    </source>
</evidence>
<protein>
    <submittedName>
        <fullName evidence="1">Uncharacterized protein</fullName>
    </submittedName>
</protein>
<dbReference type="Proteomes" id="UP001239111">
    <property type="component" value="Chromosome 1"/>
</dbReference>
<comment type="caution">
    <text evidence="1">The sequence shown here is derived from an EMBL/GenBank/DDBJ whole genome shotgun (WGS) entry which is preliminary data.</text>
</comment>
<accession>A0ACC2PIE9</accession>
<sequence length="213" mass="24444">MEKSDQNSLEETMTYGLKESAPIGGFILAQSSPAGASAYLNGPTTKKTKWTLHGLWPQSAKDWTGVECCAAYKPIIESHLSALEKDLSEFWPSYDPNKTNRDFWNYEYEKHGTCALNIEATNTVKKYFETSMDLLVENNMEHILYDCNFHPGVKYDSQLVRDTIRKEIGVNVHFRCAQDGESLYEVRICFDTLFRRIDCPKPGNCFRENIQIM</sequence>